<accession>A0A354M246</accession>
<dbReference type="InterPro" id="IPR007197">
    <property type="entry name" value="rSAM"/>
</dbReference>
<evidence type="ECO:0000313" key="8">
    <source>
        <dbReference type="EMBL" id="HBJ08585.1"/>
    </source>
</evidence>
<gene>
    <name evidence="8" type="ORF">DDY73_06220</name>
</gene>
<dbReference type="PANTHER" id="PTHR43787">
    <property type="entry name" value="FEMO COFACTOR BIOSYNTHESIS PROTEIN NIFB-RELATED"/>
    <property type="match status" value="1"/>
</dbReference>
<sequence length="259" mass="29298">MSTILFREIVFGPVHSRRLGVSLGVNLLPDDGKVCSFDCIYCECGYNADKRGKNGLPTREAVYNALDDKLKLMVEKGEKPDVITFAGNGEPTLHPQFEEIIEDTINLRNRYFPEAKVSVLSNACHIGKESVFRALNKVDNNILKLDSVFLDTIKLINEPNQHEFSVDKLVDNLKRFNGNLIIQTLFLRGEHKGKRIDNTTDKEVDAWLETVKLINPKQVMIYSIDRETPEKNLVKLSKEELEKIALKIRQAGLNVSVSA</sequence>
<protein>
    <submittedName>
        <fullName evidence="8">Radical SAM protein</fullName>
    </submittedName>
</protein>
<reference evidence="8 9" key="1">
    <citation type="journal article" date="2018" name="Nat. Biotechnol.">
        <title>A standardized bacterial taxonomy based on genome phylogeny substantially revises the tree of life.</title>
        <authorList>
            <person name="Parks D.H."/>
            <person name="Chuvochina M."/>
            <person name="Waite D.W."/>
            <person name="Rinke C."/>
            <person name="Skarshewski A."/>
            <person name="Chaumeil P.A."/>
            <person name="Hugenholtz P."/>
        </authorList>
    </citation>
    <scope>NUCLEOTIDE SEQUENCE [LARGE SCALE GENOMIC DNA]</scope>
    <source>
        <strain evidence="8">UBA11482</strain>
    </source>
</reference>
<keyword evidence="3" id="KW-0949">S-adenosyl-L-methionine</keyword>
<keyword evidence="4" id="KW-0479">Metal-binding</keyword>
<dbReference type="GO" id="GO:0051539">
    <property type="term" value="F:4 iron, 4 sulfur cluster binding"/>
    <property type="evidence" value="ECO:0007669"/>
    <property type="project" value="UniProtKB-KW"/>
</dbReference>
<dbReference type="InterPro" id="IPR013785">
    <property type="entry name" value="Aldolase_TIM"/>
</dbReference>
<dbReference type="SFLD" id="SFLDG01083">
    <property type="entry name" value="Uncharacterised_Radical_SAM_Su"/>
    <property type="match status" value="1"/>
</dbReference>
<evidence type="ECO:0000256" key="5">
    <source>
        <dbReference type="ARBA" id="ARBA00023004"/>
    </source>
</evidence>
<dbReference type="Pfam" id="PF04055">
    <property type="entry name" value="Radical_SAM"/>
    <property type="match status" value="1"/>
</dbReference>
<dbReference type="SFLD" id="SFLDS00029">
    <property type="entry name" value="Radical_SAM"/>
    <property type="match status" value="1"/>
</dbReference>
<dbReference type="AlphaFoldDB" id="A0A354M246"/>
<dbReference type="Proteomes" id="UP000262954">
    <property type="component" value="Unassembled WGS sequence"/>
</dbReference>
<evidence type="ECO:0000256" key="4">
    <source>
        <dbReference type="ARBA" id="ARBA00022723"/>
    </source>
</evidence>
<dbReference type="SUPFAM" id="SSF102114">
    <property type="entry name" value="Radical SAM enzymes"/>
    <property type="match status" value="1"/>
</dbReference>
<proteinExistence type="predicted"/>
<evidence type="ECO:0000256" key="1">
    <source>
        <dbReference type="ARBA" id="ARBA00001966"/>
    </source>
</evidence>
<evidence type="ECO:0000256" key="2">
    <source>
        <dbReference type="ARBA" id="ARBA00022485"/>
    </source>
</evidence>
<dbReference type="Gene3D" id="3.20.20.70">
    <property type="entry name" value="Aldolase class I"/>
    <property type="match status" value="1"/>
</dbReference>
<dbReference type="InterPro" id="IPR058240">
    <property type="entry name" value="rSAM_sf"/>
</dbReference>
<dbReference type="CDD" id="cd01335">
    <property type="entry name" value="Radical_SAM"/>
    <property type="match status" value="1"/>
</dbReference>
<evidence type="ECO:0000256" key="3">
    <source>
        <dbReference type="ARBA" id="ARBA00022691"/>
    </source>
</evidence>
<evidence type="ECO:0000256" key="6">
    <source>
        <dbReference type="ARBA" id="ARBA00023014"/>
    </source>
</evidence>
<organism evidence="8 9">
    <name type="scientific">Coprobacter fastidiosus</name>
    <dbReference type="NCBI Taxonomy" id="1099853"/>
    <lineage>
        <taxon>Bacteria</taxon>
        <taxon>Pseudomonadati</taxon>
        <taxon>Bacteroidota</taxon>
        <taxon>Bacteroidia</taxon>
        <taxon>Bacteroidales</taxon>
        <taxon>Barnesiellaceae</taxon>
        <taxon>Coprobacter</taxon>
    </lineage>
</organism>
<keyword evidence="6" id="KW-0411">Iron-sulfur</keyword>
<keyword evidence="2" id="KW-0004">4Fe-4S</keyword>
<keyword evidence="5" id="KW-0408">Iron</keyword>
<comment type="caution">
    <text evidence="8">The sequence shown here is derived from an EMBL/GenBank/DDBJ whole genome shotgun (WGS) entry which is preliminary data.</text>
</comment>
<dbReference type="GO" id="GO:0046872">
    <property type="term" value="F:metal ion binding"/>
    <property type="evidence" value="ECO:0007669"/>
    <property type="project" value="UniProtKB-KW"/>
</dbReference>
<dbReference type="PROSITE" id="PS51918">
    <property type="entry name" value="RADICAL_SAM"/>
    <property type="match status" value="1"/>
</dbReference>
<dbReference type="InterPro" id="IPR040084">
    <property type="entry name" value="GTPase_Obg"/>
</dbReference>
<name>A0A354M246_9BACT</name>
<feature type="domain" description="Radical SAM core" evidence="7">
    <location>
        <begin position="17"/>
        <end position="254"/>
    </location>
</feature>
<dbReference type="PANTHER" id="PTHR43787:SF11">
    <property type="entry name" value="UPF0026 PROTEIN SLR1464"/>
    <property type="match status" value="1"/>
</dbReference>
<comment type="cofactor">
    <cofactor evidence="1">
        <name>[4Fe-4S] cluster</name>
        <dbReference type="ChEBI" id="CHEBI:49883"/>
    </cofactor>
</comment>
<dbReference type="GO" id="GO:0003824">
    <property type="term" value="F:catalytic activity"/>
    <property type="evidence" value="ECO:0007669"/>
    <property type="project" value="InterPro"/>
</dbReference>
<evidence type="ECO:0000259" key="7">
    <source>
        <dbReference type="PROSITE" id="PS51918"/>
    </source>
</evidence>
<evidence type="ECO:0000313" key="9">
    <source>
        <dbReference type="Proteomes" id="UP000262954"/>
    </source>
</evidence>
<dbReference type="EMBL" id="DNWC01000084">
    <property type="protein sequence ID" value="HBJ08585.1"/>
    <property type="molecule type" value="Genomic_DNA"/>
</dbReference>